<proteinExistence type="predicted"/>
<keyword evidence="2" id="KW-1185">Reference proteome</keyword>
<sequence length="359" mass="40788">MEINENTEMESMLGGSLKVPSVQELAKQKNLSLLPPRYLRPELEPPFPSNSTSLGDIPVIDLQKLLISQDDSELQKLDFACKEWGIFQLINHGVSSSLVEKLKQEIEEFFNLPIEEKMRYEQEEGDLQGYGQAFVLSEEQKLDWGDMFYLVTLPTYLRRPHLFPNLTSPFRETLEEYSSQLKKLAMKILNQMAKALGMKVEEMKVLFEEGIQGMRMNYYPPCPQPEKAIGLCPHSDSTGITILLQLNNVEGLQVRKDPAWLPIIPLPNAFIINLGDILESVTNGLYKSVEHRATVNKDKERLSIATFLSPKLEGDFGPSPSLIGPENPPKFKRIGVVDHFRGYFSRQLDGKSYLDSIKI</sequence>
<dbReference type="EMBL" id="CM044703">
    <property type="protein sequence ID" value="KAI5670742.1"/>
    <property type="molecule type" value="Genomic_DNA"/>
</dbReference>
<name>A0ACC0BDN4_CATRO</name>
<gene>
    <name evidence="1" type="ORF">M9H77_11106</name>
</gene>
<comment type="caution">
    <text evidence="1">The sequence shown here is derived from an EMBL/GenBank/DDBJ whole genome shotgun (WGS) entry which is preliminary data.</text>
</comment>
<evidence type="ECO:0000313" key="2">
    <source>
        <dbReference type="Proteomes" id="UP001060085"/>
    </source>
</evidence>
<dbReference type="Proteomes" id="UP001060085">
    <property type="component" value="Linkage Group LG03"/>
</dbReference>
<organism evidence="1 2">
    <name type="scientific">Catharanthus roseus</name>
    <name type="common">Madagascar periwinkle</name>
    <name type="synonym">Vinca rosea</name>
    <dbReference type="NCBI Taxonomy" id="4058"/>
    <lineage>
        <taxon>Eukaryota</taxon>
        <taxon>Viridiplantae</taxon>
        <taxon>Streptophyta</taxon>
        <taxon>Embryophyta</taxon>
        <taxon>Tracheophyta</taxon>
        <taxon>Spermatophyta</taxon>
        <taxon>Magnoliopsida</taxon>
        <taxon>eudicotyledons</taxon>
        <taxon>Gunneridae</taxon>
        <taxon>Pentapetalae</taxon>
        <taxon>asterids</taxon>
        <taxon>lamiids</taxon>
        <taxon>Gentianales</taxon>
        <taxon>Apocynaceae</taxon>
        <taxon>Rauvolfioideae</taxon>
        <taxon>Vinceae</taxon>
        <taxon>Catharanthinae</taxon>
        <taxon>Catharanthus</taxon>
    </lineage>
</organism>
<protein>
    <submittedName>
        <fullName evidence="1">Uncharacterized protein</fullName>
    </submittedName>
</protein>
<evidence type="ECO:0000313" key="1">
    <source>
        <dbReference type="EMBL" id="KAI5670742.1"/>
    </source>
</evidence>
<reference evidence="2" key="1">
    <citation type="journal article" date="2023" name="Nat. Plants">
        <title>Single-cell RNA sequencing provides a high-resolution roadmap for understanding the multicellular compartmentation of specialized metabolism.</title>
        <authorList>
            <person name="Sun S."/>
            <person name="Shen X."/>
            <person name="Li Y."/>
            <person name="Li Y."/>
            <person name="Wang S."/>
            <person name="Li R."/>
            <person name="Zhang H."/>
            <person name="Shen G."/>
            <person name="Guo B."/>
            <person name="Wei J."/>
            <person name="Xu J."/>
            <person name="St-Pierre B."/>
            <person name="Chen S."/>
            <person name="Sun C."/>
        </authorList>
    </citation>
    <scope>NUCLEOTIDE SEQUENCE [LARGE SCALE GENOMIC DNA]</scope>
</reference>
<accession>A0ACC0BDN4</accession>